<name>A0ABR6EN00_9ACTN</name>
<feature type="domain" description="GAF" evidence="1">
    <location>
        <begin position="291"/>
        <end position="442"/>
    </location>
</feature>
<feature type="non-terminal residue" evidence="2">
    <location>
        <position position="456"/>
    </location>
</feature>
<protein>
    <submittedName>
        <fullName evidence="2">PAS sensor protein</fullName>
    </submittedName>
</protein>
<gene>
    <name evidence="2" type="ORF">GL263_24655</name>
</gene>
<accession>A0ABR6EN00</accession>
<organism evidence="2 3">
    <name type="scientific">Streptomyces durbertensis</name>
    <dbReference type="NCBI Taxonomy" id="2448886"/>
    <lineage>
        <taxon>Bacteria</taxon>
        <taxon>Bacillati</taxon>
        <taxon>Actinomycetota</taxon>
        <taxon>Actinomycetes</taxon>
        <taxon>Kitasatosporales</taxon>
        <taxon>Streptomycetaceae</taxon>
        <taxon>Streptomyces</taxon>
    </lineage>
</organism>
<dbReference type="InterPro" id="IPR003018">
    <property type="entry name" value="GAF"/>
</dbReference>
<keyword evidence="3" id="KW-1185">Reference proteome</keyword>
<reference evidence="3" key="1">
    <citation type="journal article" date="2020" name="Syst. Appl. Microbiol.">
        <title>Streptomyces alkaliterrae sp. nov., isolated from an alkaline soil, and emended descriptions of Streptomyces alkaliphilus, Streptomyces calidiresistens and Streptomyces durbertensis.</title>
        <authorList>
            <person name="Swiecimska M."/>
            <person name="Golinska P."/>
            <person name="Nouioui I."/>
            <person name="Wypij M."/>
            <person name="Rai M."/>
            <person name="Sangal V."/>
            <person name="Goodfellow M."/>
        </authorList>
    </citation>
    <scope>NUCLEOTIDE SEQUENCE [LARGE SCALE GENOMIC DNA]</scope>
    <source>
        <strain evidence="3">DSM 104538</strain>
    </source>
</reference>
<dbReference type="Gene3D" id="3.30.450.40">
    <property type="match status" value="2"/>
</dbReference>
<dbReference type="SUPFAM" id="SSF55781">
    <property type="entry name" value="GAF domain-like"/>
    <property type="match status" value="2"/>
</dbReference>
<dbReference type="InterPro" id="IPR029016">
    <property type="entry name" value="GAF-like_dom_sf"/>
</dbReference>
<sequence length="456" mass="48600">MSSWLSFVGTPFAAFYARGTEPEEFRLTETIGEATGYTLPARLPLDARSPVAAAIRAGRAQWLDASALATARHHGRDKRDESSAGEWGLPGDVSLAALPLGADGAALGCLVAVGERPDGFTIEERWLLELHAAQVTARLEALGAGGEGRAPGPGAVRDALRHIGSFILVRGTGRIDVAGRLLELVGIAPGDFDGHTATLLTRIVPDDLLTLLPLLEPGRMISGDRELEFRVRGPVGQPSRRLNLRYRVVPGAGDRPERVLGVVADAAPPRPGADETAAIRRLSDALTNATTPRDVSQAVIDVLLRTLRADRLALARLDSDRLVAVGLQPPEPLAWPQEWRLGWRSDWPEVPLGSLPTLRAALRDRHVQLWTRESALEPGLAALGAGALAVLPLPGEDHLAGVCLIGWDAPHAFTAAERSLLTAAAMLAGQALSRVRALDAEHQLATTVQRSLLPRT</sequence>
<evidence type="ECO:0000313" key="3">
    <source>
        <dbReference type="Proteomes" id="UP000766698"/>
    </source>
</evidence>
<dbReference type="SMART" id="SM00065">
    <property type="entry name" value="GAF"/>
    <property type="match status" value="1"/>
</dbReference>
<dbReference type="Proteomes" id="UP000766698">
    <property type="component" value="Unassembled WGS sequence"/>
</dbReference>
<comment type="caution">
    <text evidence="2">The sequence shown here is derived from an EMBL/GenBank/DDBJ whole genome shotgun (WGS) entry which is preliminary data.</text>
</comment>
<proteinExistence type="predicted"/>
<evidence type="ECO:0000259" key="1">
    <source>
        <dbReference type="SMART" id="SM00065"/>
    </source>
</evidence>
<evidence type="ECO:0000313" key="2">
    <source>
        <dbReference type="EMBL" id="MBB1246717.1"/>
    </source>
</evidence>
<dbReference type="EMBL" id="WMLF01000581">
    <property type="protein sequence ID" value="MBB1246717.1"/>
    <property type="molecule type" value="Genomic_DNA"/>
</dbReference>